<accession>A0A821SBN8</accession>
<protein>
    <submittedName>
        <fullName evidence="2">Uncharacterized protein</fullName>
    </submittedName>
</protein>
<name>A0A821SBN8_9BILA</name>
<feature type="region of interest" description="Disordered" evidence="1">
    <location>
        <begin position="54"/>
        <end position="75"/>
    </location>
</feature>
<dbReference type="AlphaFoldDB" id="A0A821SBN8"/>
<evidence type="ECO:0000313" key="3">
    <source>
        <dbReference type="Proteomes" id="UP000663838"/>
    </source>
</evidence>
<organism evidence="2 3">
    <name type="scientific">Rotaria socialis</name>
    <dbReference type="NCBI Taxonomy" id="392032"/>
    <lineage>
        <taxon>Eukaryota</taxon>
        <taxon>Metazoa</taxon>
        <taxon>Spiralia</taxon>
        <taxon>Gnathifera</taxon>
        <taxon>Rotifera</taxon>
        <taxon>Eurotatoria</taxon>
        <taxon>Bdelloidea</taxon>
        <taxon>Philodinida</taxon>
        <taxon>Philodinidae</taxon>
        <taxon>Rotaria</taxon>
    </lineage>
</organism>
<evidence type="ECO:0000256" key="1">
    <source>
        <dbReference type="SAM" id="MobiDB-lite"/>
    </source>
</evidence>
<dbReference type="Proteomes" id="UP000663838">
    <property type="component" value="Unassembled WGS sequence"/>
</dbReference>
<proteinExistence type="predicted"/>
<sequence length="75" mass="8512">MSKFYLNTNTLADQTLLSKAENARFDDLPNFSWHPVEDADRFLKSIKNIPKATDESNSHDILENMRGKLTQSAGL</sequence>
<dbReference type="EMBL" id="CAJOBS010003454">
    <property type="protein sequence ID" value="CAF4856744.1"/>
    <property type="molecule type" value="Genomic_DNA"/>
</dbReference>
<evidence type="ECO:0000313" key="2">
    <source>
        <dbReference type="EMBL" id="CAF4856744.1"/>
    </source>
</evidence>
<gene>
    <name evidence="2" type="ORF">TOA249_LOCUS27347</name>
</gene>
<reference evidence="2" key="1">
    <citation type="submission" date="2021-02" db="EMBL/GenBank/DDBJ databases">
        <authorList>
            <person name="Nowell W R."/>
        </authorList>
    </citation>
    <scope>NUCLEOTIDE SEQUENCE</scope>
</reference>
<feature type="compositionally biased region" description="Basic and acidic residues" evidence="1">
    <location>
        <begin position="54"/>
        <end position="66"/>
    </location>
</feature>
<comment type="caution">
    <text evidence="2">The sequence shown here is derived from an EMBL/GenBank/DDBJ whole genome shotgun (WGS) entry which is preliminary data.</text>
</comment>